<dbReference type="GO" id="GO:0005125">
    <property type="term" value="F:cytokine activity"/>
    <property type="evidence" value="ECO:0007669"/>
    <property type="project" value="UniProtKB-KW"/>
</dbReference>
<evidence type="ECO:0000313" key="14">
    <source>
        <dbReference type="Proteomes" id="UP001201812"/>
    </source>
</evidence>
<dbReference type="GO" id="GO:0005615">
    <property type="term" value="C:extracellular space"/>
    <property type="evidence" value="ECO:0007669"/>
    <property type="project" value="UniProtKB-KW"/>
</dbReference>
<comment type="caution">
    <text evidence="13">The sequence shown here is derived from an EMBL/GenBank/DDBJ whole genome shotgun (WGS) entry which is preliminary data.</text>
</comment>
<dbReference type="EC" id="5.3.3.12" evidence="8"/>
<accession>A0AAD4R8Q7</accession>
<evidence type="ECO:0000256" key="7">
    <source>
        <dbReference type="ARBA" id="ARBA00036823"/>
    </source>
</evidence>
<keyword evidence="4" id="KW-0964">Secreted</keyword>
<evidence type="ECO:0000256" key="2">
    <source>
        <dbReference type="ARBA" id="ARBA00005851"/>
    </source>
</evidence>
<proteinExistence type="inferred from homology"/>
<dbReference type="GO" id="GO:0004167">
    <property type="term" value="F:dopachrome isomerase activity"/>
    <property type="evidence" value="ECO:0007669"/>
    <property type="project" value="UniProtKB-EC"/>
</dbReference>
<name>A0AAD4R8Q7_9BILA</name>
<evidence type="ECO:0000256" key="5">
    <source>
        <dbReference type="ARBA" id="ARBA00023235"/>
    </source>
</evidence>
<dbReference type="InterPro" id="IPR001398">
    <property type="entry name" value="Macrophage_inhib_fac"/>
</dbReference>
<evidence type="ECO:0000256" key="6">
    <source>
        <dbReference type="ARBA" id="ARBA00036735"/>
    </source>
</evidence>
<protein>
    <recommendedName>
        <fullName evidence="12">L-dopachrome isomerase</fullName>
        <ecNumber evidence="9">5.3.2.1</ecNumber>
        <ecNumber evidence="8">5.3.3.12</ecNumber>
    </recommendedName>
    <alternativeName>
        <fullName evidence="10">L-dopachrome tautomerase</fullName>
    </alternativeName>
    <alternativeName>
        <fullName evidence="11">Phenylpyruvate tautomerase</fullName>
    </alternativeName>
</protein>
<comment type="similarity">
    <text evidence="2">Belongs to the MIF family.</text>
</comment>
<dbReference type="PANTHER" id="PTHR11954">
    <property type="entry name" value="D-DOPACHROME DECARBOXYLASE"/>
    <property type="match status" value="1"/>
</dbReference>
<evidence type="ECO:0000256" key="1">
    <source>
        <dbReference type="ARBA" id="ARBA00004613"/>
    </source>
</evidence>
<evidence type="ECO:0000313" key="13">
    <source>
        <dbReference type="EMBL" id="KAI1717907.1"/>
    </source>
</evidence>
<dbReference type="GO" id="GO:0050178">
    <property type="term" value="F:phenylpyruvate tautomerase activity"/>
    <property type="evidence" value="ECO:0007669"/>
    <property type="project" value="UniProtKB-EC"/>
</dbReference>
<evidence type="ECO:0000256" key="9">
    <source>
        <dbReference type="ARBA" id="ARBA00039086"/>
    </source>
</evidence>
<evidence type="ECO:0000256" key="10">
    <source>
        <dbReference type="ARBA" id="ARBA00041631"/>
    </source>
</evidence>
<dbReference type="Pfam" id="PF01187">
    <property type="entry name" value="MIF"/>
    <property type="match status" value="1"/>
</dbReference>
<dbReference type="PANTHER" id="PTHR11954:SF6">
    <property type="entry name" value="MACROPHAGE MIGRATION INHIBITORY FACTOR"/>
    <property type="match status" value="1"/>
</dbReference>
<keyword evidence="14" id="KW-1185">Reference proteome</keyword>
<evidence type="ECO:0000256" key="8">
    <source>
        <dbReference type="ARBA" id="ARBA00038932"/>
    </source>
</evidence>
<evidence type="ECO:0000256" key="11">
    <source>
        <dbReference type="ARBA" id="ARBA00041912"/>
    </source>
</evidence>
<evidence type="ECO:0000256" key="3">
    <source>
        <dbReference type="ARBA" id="ARBA00022514"/>
    </source>
</evidence>
<dbReference type="Gene3D" id="3.30.429.10">
    <property type="entry name" value="Macrophage Migration Inhibitory Factor"/>
    <property type="match status" value="1"/>
</dbReference>
<keyword evidence="3" id="KW-0202">Cytokine</keyword>
<comment type="subcellular location">
    <subcellularLocation>
        <location evidence="1">Secreted</location>
    </subcellularLocation>
</comment>
<sequence>MPLLSIQTNAGDNAVPAGFVEKASTLVAKLVGKPESYVTVFVKTDLMASFGGTQDPCAFVELQSIGGFANVNAIAGPLTKFITEELNIASNRFYIRFVDLDATKFSFKGNTFA</sequence>
<dbReference type="AlphaFoldDB" id="A0AAD4R8Q7"/>
<dbReference type="Proteomes" id="UP001201812">
    <property type="component" value="Unassembled WGS sequence"/>
</dbReference>
<dbReference type="InterPro" id="IPR014347">
    <property type="entry name" value="Tautomerase/MIF_sf"/>
</dbReference>
<keyword evidence="5" id="KW-0413">Isomerase</keyword>
<gene>
    <name evidence="13" type="ORF">DdX_06315</name>
</gene>
<evidence type="ECO:0000256" key="12">
    <source>
        <dbReference type="ARBA" id="ARBA00042730"/>
    </source>
</evidence>
<reference evidence="13" key="1">
    <citation type="submission" date="2022-01" db="EMBL/GenBank/DDBJ databases">
        <title>Genome Sequence Resource for Two Populations of Ditylenchus destructor, the Migratory Endoparasitic Phytonematode.</title>
        <authorList>
            <person name="Zhang H."/>
            <person name="Lin R."/>
            <person name="Xie B."/>
        </authorList>
    </citation>
    <scope>NUCLEOTIDE SEQUENCE</scope>
    <source>
        <strain evidence="13">BazhouSP</strain>
    </source>
</reference>
<evidence type="ECO:0000256" key="4">
    <source>
        <dbReference type="ARBA" id="ARBA00022525"/>
    </source>
</evidence>
<dbReference type="EMBL" id="JAKKPZ010000008">
    <property type="protein sequence ID" value="KAI1717907.1"/>
    <property type="molecule type" value="Genomic_DNA"/>
</dbReference>
<comment type="catalytic activity">
    <reaction evidence="6">
        <text>3-phenylpyruvate = enol-phenylpyruvate</text>
        <dbReference type="Rhea" id="RHEA:17097"/>
        <dbReference type="ChEBI" id="CHEBI:16815"/>
        <dbReference type="ChEBI" id="CHEBI:18005"/>
        <dbReference type="EC" id="5.3.2.1"/>
    </reaction>
</comment>
<comment type="catalytic activity">
    <reaction evidence="7">
        <text>L-dopachrome = 5,6-dihydroxyindole-2-carboxylate</text>
        <dbReference type="Rhea" id="RHEA:13041"/>
        <dbReference type="ChEBI" id="CHEBI:16875"/>
        <dbReference type="ChEBI" id="CHEBI:57509"/>
        <dbReference type="EC" id="5.3.3.12"/>
    </reaction>
</comment>
<dbReference type="EC" id="5.3.2.1" evidence="9"/>
<organism evidence="13 14">
    <name type="scientific">Ditylenchus destructor</name>
    <dbReference type="NCBI Taxonomy" id="166010"/>
    <lineage>
        <taxon>Eukaryota</taxon>
        <taxon>Metazoa</taxon>
        <taxon>Ecdysozoa</taxon>
        <taxon>Nematoda</taxon>
        <taxon>Chromadorea</taxon>
        <taxon>Rhabditida</taxon>
        <taxon>Tylenchina</taxon>
        <taxon>Tylenchomorpha</taxon>
        <taxon>Sphaerularioidea</taxon>
        <taxon>Anguinidae</taxon>
        <taxon>Anguininae</taxon>
        <taxon>Ditylenchus</taxon>
    </lineage>
</organism>
<dbReference type="SUPFAM" id="SSF55331">
    <property type="entry name" value="Tautomerase/MIF"/>
    <property type="match status" value="1"/>
</dbReference>